<evidence type="ECO:0000313" key="2">
    <source>
        <dbReference type="EMBL" id="SKB44762.1"/>
    </source>
</evidence>
<keyword evidence="3" id="KW-1185">Reference proteome</keyword>
<reference evidence="2 3" key="1">
    <citation type="submission" date="2017-02" db="EMBL/GenBank/DDBJ databases">
        <authorList>
            <person name="Peterson S.W."/>
        </authorList>
    </citation>
    <scope>NUCLEOTIDE SEQUENCE [LARGE SCALE GENOMIC DNA]</scope>
    <source>
        <strain evidence="2 3">DSM 22899</strain>
    </source>
</reference>
<dbReference type="Pfam" id="PF07336">
    <property type="entry name" value="ABATE"/>
    <property type="match status" value="1"/>
</dbReference>
<protein>
    <submittedName>
        <fullName evidence="2">CGNR zinc finger domain-containing protein</fullName>
    </submittedName>
</protein>
<dbReference type="OrthoDB" id="123307at2"/>
<dbReference type="AlphaFoldDB" id="A0A1T5BBV2"/>
<evidence type="ECO:0000259" key="1">
    <source>
        <dbReference type="Pfam" id="PF11706"/>
    </source>
</evidence>
<proteinExistence type="predicted"/>
<dbReference type="Pfam" id="PF11706">
    <property type="entry name" value="zf-CGNR"/>
    <property type="match status" value="1"/>
</dbReference>
<dbReference type="InterPro" id="IPR021005">
    <property type="entry name" value="Znf_CGNR"/>
</dbReference>
<dbReference type="InterPro" id="IPR023286">
    <property type="entry name" value="ABATE_dom_sf"/>
</dbReference>
<dbReference type="EMBL" id="FUYS01000003">
    <property type="protein sequence ID" value="SKB44762.1"/>
    <property type="molecule type" value="Genomic_DNA"/>
</dbReference>
<accession>A0A1T5BBV2</accession>
<organism evidence="2 3">
    <name type="scientific">Parapedobacter luteus</name>
    <dbReference type="NCBI Taxonomy" id="623280"/>
    <lineage>
        <taxon>Bacteria</taxon>
        <taxon>Pseudomonadati</taxon>
        <taxon>Bacteroidota</taxon>
        <taxon>Sphingobacteriia</taxon>
        <taxon>Sphingobacteriales</taxon>
        <taxon>Sphingobacteriaceae</taxon>
        <taxon>Parapedobacter</taxon>
    </lineage>
</organism>
<dbReference type="RefSeq" id="WP_079716085.1">
    <property type="nucleotide sequence ID" value="NZ_FUYS01000003.1"/>
</dbReference>
<dbReference type="SUPFAM" id="SSF160904">
    <property type="entry name" value="Jann2411-like"/>
    <property type="match status" value="1"/>
</dbReference>
<name>A0A1T5BBV2_9SPHI</name>
<sequence>MARKRTIATLTIDSSVLCCNFVNTVSYWTRADRHDYLGSYGDFLDWCRKLEVSSPERLDVLNRLALEQPGEAERALHQIKEIRGLLHGFISAVARQDEEEQANLLPAVNRLLAEGSSKQRLLYTGDRFVLDQSEAPDDLLAPVWKTIRSLADLLTQHGLERIKECPRCGWVFLDETKNGRRRWCNPQYCGATDKMMRYNERKRNSLQQNKTSQ</sequence>
<dbReference type="PANTHER" id="PTHR35525:SF3">
    <property type="entry name" value="BLL6575 PROTEIN"/>
    <property type="match status" value="1"/>
</dbReference>
<feature type="domain" description="Zinc finger CGNR" evidence="1">
    <location>
        <begin position="161"/>
        <end position="202"/>
    </location>
</feature>
<dbReference type="InterPro" id="IPR010852">
    <property type="entry name" value="ABATE"/>
</dbReference>
<evidence type="ECO:0000313" key="3">
    <source>
        <dbReference type="Proteomes" id="UP000190541"/>
    </source>
</evidence>
<dbReference type="STRING" id="623280.SAMN05660226_01370"/>
<gene>
    <name evidence="2" type="ORF">SAMN05660226_01370</name>
</gene>
<dbReference type="PANTHER" id="PTHR35525">
    <property type="entry name" value="BLL6575 PROTEIN"/>
    <property type="match status" value="1"/>
</dbReference>
<dbReference type="Proteomes" id="UP000190541">
    <property type="component" value="Unassembled WGS sequence"/>
</dbReference>
<dbReference type="Gene3D" id="1.10.3300.10">
    <property type="entry name" value="Jann2411-like domain"/>
    <property type="match status" value="1"/>
</dbReference>